<protein>
    <submittedName>
        <fullName evidence="2">DUF2970 domain-containing protein</fullName>
    </submittedName>
</protein>
<dbReference type="Proteomes" id="UP000281474">
    <property type="component" value="Unassembled WGS sequence"/>
</dbReference>
<organism evidence="2 3">
    <name type="scientific">Parashewanella curva</name>
    <dbReference type="NCBI Taxonomy" id="2338552"/>
    <lineage>
        <taxon>Bacteria</taxon>
        <taxon>Pseudomonadati</taxon>
        <taxon>Pseudomonadota</taxon>
        <taxon>Gammaproteobacteria</taxon>
        <taxon>Alteromonadales</taxon>
        <taxon>Shewanellaceae</taxon>
        <taxon>Parashewanella</taxon>
    </lineage>
</organism>
<reference evidence="2 3" key="1">
    <citation type="submission" date="2018-09" db="EMBL/GenBank/DDBJ databases">
        <title>Phylogeny of the Shewanellaceae, and recommendation for two new genera, Pseudoshewanella and Parashewanella.</title>
        <authorList>
            <person name="Wang G."/>
        </authorList>
    </citation>
    <scope>NUCLEOTIDE SEQUENCE [LARGE SCALE GENOMIC DNA]</scope>
    <source>
        <strain evidence="2 3">C51</strain>
    </source>
</reference>
<keyword evidence="1" id="KW-0472">Membrane</keyword>
<dbReference type="OrthoDB" id="5625885at2"/>
<dbReference type="InterPro" id="IPR021344">
    <property type="entry name" value="DUF2970"/>
</dbReference>
<evidence type="ECO:0000256" key="1">
    <source>
        <dbReference type="SAM" id="Phobius"/>
    </source>
</evidence>
<name>A0A3L8PZ58_9GAMM</name>
<comment type="caution">
    <text evidence="2">The sequence shown here is derived from an EMBL/GenBank/DDBJ whole genome shotgun (WGS) entry which is preliminary data.</text>
</comment>
<keyword evidence="1" id="KW-1133">Transmembrane helix</keyword>
<dbReference type="AlphaFoldDB" id="A0A3L8PZ58"/>
<dbReference type="Pfam" id="PF11174">
    <property type="entry name" value="DUF2970"/>
    <property type="match status" value="1"/>
</dbReference>
<dbReference type="RefSeq" id="WP_121839323.1">
    <property type="nucleotide sequence ID" value="NZ_ML014785.1"/>
</dbReference>
<feature type="transmembrane region" description="Helical" evidence="1">
    <location>
        <begin position="37"/>
        <end position="60"/>
    </location>
</feature>
<dbReference type="EMBL" id="QZEI01000036">
    <property type="protein sequence ID" value="RLV59372.1"/>
    <property type="molecule type" value="Genomic_DNA"/>
</dbReference>
<evidence type="ECO:0000313" key="3">
    <source>
        <dbReference type="Proteomes" id="UP000281474"/>
    </source>
</evidence>
<sequence length="62" mass="7093">MFKLFWQVLTSTLAAFFGVQSDKNRQRDFQMSSPLPFIIMGIVLAALLVLSLIAIVRWVIYS</sequence>
<proteinExistence type="predicted"/>
<accession>A0A3L8PZ58</accession>
<evidence type="ECO:0000313" key="2">
    <source>
        <dbReference type="EMBL" id="RLV59372.1"/>
    </source>
</evidence>
<gene>
    <name evidence="2" type="ORF">D5018_12430</name>
</gene>
<keyword evidence="3" id="KW-1185">Reference proteome</keyword>
<keyword evidence="1" id="KW-0812">Transmembrane</keyword>